<evidence type="ECO:0000313" key="1">
    <source>
        <dbReference type="EMBL" id="MCD9643224.1"/>
    </source>
</evidence>
<organism evidence="1 2">
    <name type="scientific">Datura stramonium</name>
    <name type="common">Jimsonweed</name>
    <name type="synonym">Common thornapple</name>
    <dbReference type="NCBI Taxonomy" id="4076"/>
    <lineage>
        <taxon>Eukaryota</taxon>
        <taxon>Viridiplantae</taxon>
        <taxon>Streptophyta</taxon>
        <taxon>Embryophyta</taxon>
        <taxon>Tracheophyta</taxon>
        <taxon>Spermatophyta</taxon>
        <taxon>Magnoliopsida</taxon>
        <taxon>eudicotyledons</taxon>
        <taxon>Gunneridae</taxon>
        <taxon>Pentapetalae</taxon>
        <taxon>asterids</taxon>
        <taxon>lamiids</taxon>
        <taxon>Solanales</taxon>
        <taxon>Solanaceae</taxon>
        <taxon>Solanoideae</taxon>
        <taxon>Datureae</taxon>
        <taxon>Datura</taxon>
    </lineage>
</organism>
<dbReference type="EMBL" id="JACEIK010003826">
    <property type="protein sequence ID" value="MCD9643224.1"/>
    <property type="molecule type" value="Genomic_DNA"/>
</dbReference>
<proteinExistence type="predicted"/>
<accession>A0ABS8VAU6</accession>
<name>A0ABS8VAU6_DATST</name>
<gene>
    <name evidence="1" type="ORF">HAX54_030484</name>
</gene>
<protein>
    <submittedName>
        <fullName evidence="1">Uncharacterized protein</fullName>
    </submittedName>
</protein>
<keyword evidence="2" id="KW-1185">Reference proteome</keyword>
<comment type="caution">
    <text evidence="1">The sequence shown here is derived from an EMBL/GenBank/DDBJ whole genome shotgun (WGS) entry which is preliminary data.</text>
</comment>
<dbReference type="Proteomes" id="UP000823775">
    <property type="component" value="Unassembled WGS sequence"/>
</dbReference>
<sequence length="76" mass="8788">KAVVRRPARRPPDFGLCPFNDVDVIHPREPFPSVGYAIILNILRTRWLYYKDLLGITNSLGMTRGRVIVRDNDPLR</sequence>
<evidence type="ECO:0000313" key="2">
    <source>
        <dbReference type="Proteomes" id="UP000823775"/>
    </source>
</evidence>
<feature type="non-terminal residue" evidence="1">
    <location>
        <position position="1"/>
    </location>
</feature>
<reference evidence="1 2" key="1">
    <citation type="journal article" date="2021" name="BMC Genomics">
        <title>Datura genome reveals duplications of psychoactive alkaloid biosynthetic genes and high mutation rate following tissue culture.</title>
        <authorList>
            <person name="Rajewski A."/>
            <person name="Carter-House D."/>
            <person name="Stajich J."/>
            <person name="Litt A."/>
        </authorList>
    </citation>
    <scope>NUCLEOTIDE SEQUENCE [LARGE SCALE GENOMIC DNA]</scope>
    <source>
        <strain evidence="1">AR-01</strain>
    </source>
</reference>